<dbReference type="InterPro" id="IPR048068">
    <property type="entry name" value="LarA-like"/>
</dbReference>
<evidence type="ECO:0000313" key="4">
    <source>
        <dbReference type="Proteomes" id="UP000295066"/>
    </source>
</evidence>
<organism evidence="3 4">
    <name type="scientific">Aminivibrio pyruvatiphilus</name>
    <dbReference type="NCBI Taxonomy" id="1005740"/>
    <lineage>
        <taxon>Bacteria</taxon>
        <taxon>Thermotogati</taxon>
        <taxon>Synergistota</taxon>
        <taxon>Synergistia</taxon>
        <taxon>Synergistales</taxon>
        <taxon>Aminobacteriaceae</taxon>
        <taxon>Aminivibrio</taxon>
    </lineage>
</organism>
<dbReference type="Pfam" id="PF09861">
    <property type="entry name" value="Lar_N"/>
    <property type="match status" value="1"/>
</dbReference>
<dbReference type="Proteomes" id="UP000295066">
    <property type="component" value="Unassembled WGS sequence"/>
</dbReference>
<name>A0A4R8M543_9BACT</name>
<reference evidence="3 4" key="1">
    <citation type="submission" date="2019-03" db="EMBL/GenBank/DDBJ databases">
        <title>Genomic Encyclopedia of Type Strains, Phase IV (KMG-IV): sequencing the most valuable type-strain genomes for metagenomic binning, comparative biology and taxonomic classification.</title>
        <authorList>
            <person name="Goeker M."/>
        </authorList>
    </citation>
    <scope>NUCLEOTIDE SEQUENCE [LARGE SCALE GENOMIC DNA]</scope>
    <source>
        <strain evidence="3 4">DSM 25964</strain>
    </source>
</reference>
<proteinExistence type="predicted"/>
<dbReference type="PANTHER" id="PTHR33171:SF17">
    <property type="entry name" value="LARA-LIKE N-TERMINAL DOMAIN-CONTAINING PROTEIN"/>
    <property type="match status" value="1"/>
</dbReference>
<dbReference type="InterPro" id="IPR047926">
    <property type="entry name" value="Ni_dep_LarA"/>
</dbReference>
<gene>
    <name evidence="3" type="ORF">C8D99_1223</name>
</gene>
<dbReference type="InterPro" id="IPR048520">
    <property type="entry name" value="LarA_C"/>
</dbReference>
<protein>
    <submittedName>
        <fullName evidence="3">Nickel-dependent lactate racemase</fullName>
    </submittedName>
</protein>
<evidence type="ECO:0000259" key="2">
    <source>
        <dbReference type="Pfam" id="PF21113"/>
    </source>
</evidence>
<sequence length="430" mass="45755">MARISFPYEGFGDAVIPDGNLLAVLAPRTAALSSGSDLEEVKRALGEPIGSPRLRDMVKKGNSALILIDDNTRNTPTARLLPLVLEELAAGGVALQDTAVLIALGTHRAMSDAEVETKVGKDLLERVRVYQHDAHDEKGLANLGTTEHGTEVWVNKLLLEFDHVVALGHITPHRVAGFSGGAKMVQPGVSGVVTTGQTHWVSALYEGEEIMGTIDNPVRREMNAVAKKAGLSFIVNVVLDREERIYRCVCGDPEKAHAAGCEASREIFGVPFPEYADIVITDTFPADSELWQAAKGIYAGDLPLKKGGVLVTVTPCPEGVAQGHPELTDIGYLPFAEAKAMVDRGEIEDLTLAAHIVHVGRIIRDKGRGIMVCPCISPETSRKLGFAPAATPQEAVDLAFSMTGPGAKVIILQNGGDLLPIHEPEGGPSS</sequence>
<evidence type="ECO:0000259" key="1">
    <source>
        <dbReference type="Pfam" id="PF09861"/>
    </source>
</evidence>
<dbReference type="GO" id="GO:0050043">
    <property type="term" value="F:lactate racemase activity"/>
    <property type="evidence" value="ECO:0007669"/>
    <property type="project" value="InterPro"/>
</dbReference>
<dbReference type="RefSeq" id="WP_133958890.1">
    <property type="nucleotide sequence ID" value="NZ_SORI01000022.1"/>
</dbReference>
<dbReference type="NCBIfam" id="NF033504">
    <property type="entry name" value="Ni_dep_LarA"/>
    <property type="match status" value="1"/>
</dbReference>
<accession>A0A4R8M543</accession>
<dbReference type="AlphaFoldDB" id="A0A4R8M543"/>
<dbReference type="PANTHER" id="PTHR33171">
    <property type="entry name" value="LAR_N DOMAIN-CONTAINING PROTEIN"/>
    <property type="match status" value="1"/>
</dbReference>
<dbReference type="InterPro" id="IPR043166">
    <property type="entry name" value="LarA-like_C"/>
</dbReference>
<feature type="domain" description="Lactate racemase C-terminal" evidence="2">
    <location>
        <begin position="275"/>
        <end position="415"/>
    </location>
</feature>
<dbReference type="EMBL" id="SORI01000022">
    <property type="protein sequence ID" value="TDY55836.1"/>
    <property type="molecule type" value="Genomic_DNA"/>
</dbReference>
<dbReference type="Pfam" id="PF21113">
    <property type="entry name" value="LarA_C"/>
    <property type="match status" value="1"/>
</dbReference>
<dbReference type="OrthoDB" id="9770545at2"/>
<dbReference type="Gene3D" id="3.40.50.11440">
    <property type="match status" value="1"/>
</dbReference>
<keyword evidence="4" id="KW-1185">Reference proteome</keyword>
<evidence type="ECO:0000313" key="3">
    <source>
        <dbReference type="EMBL" id="TDY55836.1"/>
    </source>
</evidence>
<dbReference type="InterPro" id="IPR018657">
    <property type="entry name" value="LarA-like_N"/>
</dbReference>
<feature type="domain" description="LarA-like N-terminal" evidence="1">
    <location>
        <begin position="15"/>
        <end position="201"/>
    </location>
</feature>
<dbReference type="Gene3D" id="3.90.226.30">
    <property type="match status" value="1"/>
</dbReference>
<comment type="caution">
    <text evidence="3">The sequence shown here is derived from an EMBL/GenBank/DDBJ whole genome shotgun (WGS) entry which is preliminary data.</text>
</comment>